<dbReference type="Proteomes" id="UP000293520">
    <property type="component" value="Unassembled WGS sequence"/>
</dbReference>
<gene>
    <name evidence="1" type="ORF">EYE42_05400</name>
</gene>
<proteinExistence type="predicted"/>
<dbReference type="AlphaFoldDB" id="A0A4Q9G240"/>
<protein>
    <submittedName>
        <fullName evidence="1">Uncharacterized protein</fullName>
    </submittedName>
</protein>
<comment type="caution">
    <text evidence="1">The sequence shown here is derived from an EMBL/GenBank/DDBJ whole genome shotgun (WGS) entry which is preliminary data.</text>
</comment>
<organism evidence="1 2">
    <name type="scientific">Paracoccus subflavus</name>
    <dbReference type="NCBI Taxonomy" id="2528244"/>
    <lineage>
        <taxon>Bacteria</taxon>
        <taxon>Pseudomonadati</taxon>
        <taxon>Pseudomonadota</taxon>
        <taxon>Alphaproteobacteria</taxon>
        <taxon>Rhodobacterales</taxon>
        <taxon>Paracoccaceae</taxon>
        <taxon>Paracoccus</taxon>
    </lineage>
</organism>
<dbReference type="OrthoDB" id="7777508at2"/>
<accession>A0A4Q9G240</accession>
<sequence length="80" mass="8781">MMRSESDPQVIACTKLIDALPGLLDAQGLQAVCDWLTARQVLHDGQEDPGAVIVEGLEVELAIAETFRQFAERLQCRNAD</sequence>
<name>A0A4Q9G240_9RHOB</name>
<reference evidence="1 2" key="1">
    <citation type="submission" date="2019-02" db="EMBL/GenBank/DDBJ databases">
        <title>Paracoccus subflavus sp. nov., isolated from marine sediment of the Pacific Ocean.</title>
        <authorList>
            <person name="Zhang G."/>
        </authorList>
    </citation>
    <scope>NUCLEOTIDE SEQUENCE [LARGE SCALE GENOMIC DNA]</scope>
    <source>
        <strain evidence="1 2">GY0581</strain>
    </source>
</reference>
<dbReference type="EMBL" id="SISK01000003">
    <property type="protein sequence ID" value="TBN41842.1"/>
    <property type="molecule type" value="Genomic_DNA"/>
</dbReference>
<keyword evidence="2" id="KW-1185">Reference proteome</keyword>
<evidence type="ECO:0000313" key="2">
    <source>
        <dbReference type="Proteomes" id="UP000293520"/>
    </source>
</evidence>
<evidence type="ECO:0000313" key="1">
    <source>
        <dbReference type="EMBL" id="TBN41842.1"/>
    </source>
</evidence>
<dbReference type="RefSeq" id="WP_130990300.1">
    <property type="nucleotide sequence ID" value="NZ_SISK01000003.1"/>
</dbReference>